<dbReference type="PANTHER" id="PTHR24260:SF147">
    <property type="entry name" value="EG:BACR7A4.3 PROTEIN-RELATED"/>
    <property type="match status" value="1"/>
</dbReference>
<proteinExistence type="predicted"/>
<dbReference type="FunFam" id="2.40.10.10:FF:000068">
    <property type="entry name" value="transmembrane protease serine 2"/>
    <property type="match status" value="1"/>
</dbReference>
<dbReference type="InterPro" id="IPR001314">
    <property type="entry name" value="Peptidase_S1A"/>
</dbReference>
<organism evidence="4 5">
    <name type="scientific">Trichogramma brassicae</name>
    <dbReference type="NCBI Taxonomy" id="86971"/>
    <lineage>
        <taxon>Eukaryota</taxon>
        <taxon>Metazoa</taxon>
        <taxon>Ecdysozoa</taxon>
        <taxon>Arthropoda</taxon>
        <taxon>Hexapoda</taxon>
        <taxon>Insecta</taxon>
        <taxon>Pterygota</taxon>
        <taxon>Neoptera</taxon>
        <taxon>Endopterygota</taxon>
        <taxon>Hymenoptera</taxon>
        <taxon>Apocrita</taxon>
        <taxon>Proctotrupomorpha</taxon>
        <taxon>Chalcidoidea</taxon>
        <taxon>Trichogrammatidae</taxon>
        <taxon>Trichogramma</taxon>
    </lineage>
</organism>
<evidence type="ECO:0000259" key="3">
    <source>
        <dbReference type="PROSITE" id="PS50240"/>
    </source>
</evidence>
<reference evidence="4 5" key="1">
    <citation type="submission" date="2020-02" db="EMBL/GenBank/DDBJ databases">
        <authorList>
            <person name="Ferguson B K."/>
        </authorList>
    </citation>
    <scope>NUCLEOTIDE SEQUENCE [LARGE SCALE GENOMIC DNA]</scope>
</reference>
<keyword evidence="2" id="KW-0732">Signal</keyword>
<dbReference type="OrthoDB" id="10280024at2759"/>
<protein>
    <recommendedName>
        <fullName evidence="3">Peptidase S1 domain-containing protein</fullName>
    </recommendedName>
</protein>
<dbReference type="Pfam" id="PF00089">
    <property type="entry name" value="Trypsin"/>
    <property type="match status" value="1"/>
</dbReference>
<accession>A0A6H5HZC9</accession>
<sequence length="328" mass="35971">MKTRSILCLFLGLCLIAGRANGRKPRMVGSRFAEEGRFNYHVSLQILQSADRCTVNFCGGTLVTGVYVVTAAHCVTRPGPNREFIREPIVAVAGTTNLEDKESGHQQPVIKIWIPNSYKHGQSVHDIAVLKLAKPFPLRVGGLGRAQVAQRFSYPPASPFDATMLGFGVSKQKRKPGQVDSEPASPYLKWAPARGNSVPQGSEPCPLAQICVQGTDHVDQGHLQGPCYVSLIYYLYRRETSSRVDIKIVQIFQRDDGSPLVDESTNPHTLVGVASSYSSPVCGSYARYTRVSAHAEFIDKILNHNIDHTIASTSTNVSPYNFADFPHC</sequence>
<dbReference type="InterPro" id="IPR009003">
    <property type="entry name" value="Peptidase_S1_PA"/>
</dbReference>
<dbReference type="InterPro" id="IPR018114">
    <property type="entry name" value="TRYPSIN_HIS"/>
</dbReference>
<feature type="domain" description="Peptidase S1" evidence="3">
    <location>
        <begin position="27"/>
        <end position="303"/>
    </location>
</feature>
<dbReference type="InterPro" id="IPR001254">
    <property type="entry name" value="Trypsin_dom"/>
</dbReference>
<keyword evidence="5" id="KW-1185">Reference proteome</keyword>
<dbReference type="PANTHER" id="PTHR24260">
    <property type="match status" value="1"/>
</dbReference>
<dbReference type="GO" id="GO:0006508">
    <property type="term" value="P:proteolysis"/>
    <property type="evidence" value="ECO:0007669"/>
    <property type="project" value="InterPro"/>
</dbReference>
<gene>
    <name evidence="4" type="ORF">TBRA_LOCUS2486</name>
</gene>
<evidence type="ECO:0000313" key="5">
    <source>
        <dbReference type="Proteomes" id="UP000479190"/>
    </source>
</evidence>
<evidence type="ECO:0000256" key="1">
    <source>
        <dbReference type="ARBA" id="ARBA00023157"/>
    </source>
</evidence>
<dbReference type="PROSITE" id="PS00134">
    <property type="entry name" value="TRYPSIN_HIS"/>
    <property type="match status" value="1"/>
</dbReference>
<dbReference type="Gene3D" id="2.40.10.10">
    <property type="entry name" value="Trypsin-like serine proteases"/>
    <property type="match status" value="2"/>
</dbReference>
<dbReference type="InterPro" id="IPR043504">
    <property type="entry name" value="Peptidase_S1_PA_chymotrypsin"/>
</dbReference>
<dbReference type="AlphaFoldDB" id="A0A6H5HZC9"/>
<dbReference type="SMART" id="SM00020">
    <property type="entry name" value="Tryp_SPc"/>
    <property type="match status" value="1"/>
</dbReference>
<keyword evidence="1" id="KW-1015">Disulfide bond</keyword>
<evidence type="ECO:0000256" key="2">
    <source>
        <dbReference type="SAM" id="SignalP"/>
    </source>
</evidence>
<dbReference type="EMBL" id="CADCXV010000491">
    <property type="protein sequence ID" value="CAB0030487.1"/>
    <property type="molecule type" value="Genomic_DNA"/>
</dbReference>
<evidence type="ECO:0000313" key="4">
    <source>
        <dbReference type="EMBL" id="CAB0030487.1"/>
    </source>
</evidence>
<name>A0A6H5HZC9_9HYME</name>
<dbReference type="SUPFAM" id="SSF50494">
    <property type="entry name" value="Trypsin-like serine proteases"/>
    <property type="match status" value="1"/>
</dbReference>
<dbReference type="PROSITE" id="PS50240">
    <property type="entry name" value="TRYPSIN_DOM"/>
    <property type="match status" value="1"/>
</dbReference>
<feature type="chain" id="PRO_5026346426" description="Peptidase S1 domain-containing protein" evidence="2">
    <location>
        <begin position="23"/>
        <end position="328"/>
    </location>
</feature>
<feature type="signal peptide" evidence="2">
    <location>
        <begin position="1"/>
        <end position="22"/>
    </location>
</feature>
<dbReference type="PRINTS" id="PR00722">
    <property type="entry name" value="CHYMOTRYPSIN"/>
</dbReference>
<dbReference type="GO" id="GO:0004252">
    <property type="term" value="F:serine-type endopeptidase activity"/>
    <property type="evidence" value="ECO:0007669"/>
    <property type="project" value="InterPro"/>
</dbReference>
<dbReference type="InterPro" id="IPR051333">
    <property type="entry name" value="CLIP_Serine_Protease"/>
</dbReference>
<dbReference type="Proteomes" id="UP000479190">
    <property type="component" value="Unassembled WGS sequence"/>
</dbReference>